<dbReference type="PANTHER" id="PTHR36881:SF1">
    <property type="entry name" value="DERMOKINE"/>
    <property type="match status" value="1"/>
</dbReference>
<reference evidence="1" key="2">
    <citation type="submission" date="2025-05" db="UniProtKB">
        <authorList>
            <consortium name="Ensembl"/>
        </authorList>
    </citation>
    <scope>IDENTIFICATION</scope>
</reference>
<proteinExistence type="predicted"/>
<dbReference type="GO" id="GO:1903575">
    <property type="term" value="P:cornified envelope assembly"/>
    <property type="evidence" value="ECO:0007669"/>
    <property type="project" value="InterPro"/>
</dbReference>
<reference evidence="3 4" key="1">
    <citation type="submission" date="2018-11" db="EMBL/GenBank/DDBJ databases">
        <title>Haplotype-resolved cattle genomes.</title>
        <authorList>
            <person name="Low W.Y."/>
            <person name="Tearle R."/>
            <person name="Bickhart D.M."/>
            <person name="Rosen B.D."/>
            <person name="Koren S."/>
            <person name="Rhie A."/>
            <person name="Hiendleder S."/>
            <person name="Phillippy A.M."/>
            <person name="Smith T.P.L."/>
            <person name="Williams J.L."/>
        </authorList>
    </citation>
    <scope>NUCLEOTIDE SEQUENCE [LARGE SCALE GENOMIC DNA]</scope>
</reference>
<sequence length="153" mass="16396">MEIRFCFLPAEGRCLPQSLLSSLCVCPVEVGWEREAVSHGEGAGWEVLPGIKAEVASQGLHRREIMKSATVSSLLLLLLCVAWLGGSHSWGEDLPSLQKRAGGAGQNYNYNQQGPPAALGGQYPAKTPAKGGVTVSSSASRTYPGLLQWVKFW</sequence>
<evidence type="ECO:0000313" key="4">
    <source>
        <dbReference type="Proteomes" id="UP000429181"/>
    </source>
</evidence>
<dbReference type="Ensembl" id="ENSBIXT00005012495.1">
    <property type="protein sequence ID" value="ENSBIXP00005002305.1"/>
    <property type="gene ID" value="ENSBIXG00005006762.1"/>
</dbReference>
<evidence type="ECO:0000313" key="3">
    <source>
        <dbReference type="Proteomes" id="UP000314981"/>
    </source>
</evidence>
<protein>
    <submittedName>
        <fullName evidence="1">Dermokine</fullName>
    </submittedName>
</protein>
<dbReference type="InterPro" id="IPR033541">
    <property type="entry name" value="Dermokine"/>
</dbReference>
<dbReference type="Proteomes" id="UP000429181">
    <property type="component" value="Chromosome 18"/>
</dbReference>
<evidence type="ECO:0000313" key="2">
    <source>
        <dbReference type="Ensembl" id="ENSBIXP00005002305.1"/>
    </source>
</evidence>
<accession>A0A4W2CBK9</accession>
<dbReference type="GeneTree" id="ENSGT00570000079107"/>
<name>A0A4W2CBK9_BOBOX</name>
<keyword evidence="3" id="KW-1185">Reference proteome</keyword>
<dbReference type="Ensembl" id="ENSBIXT00000019038.1">
    <property type="protein sequence ID" value="ENSBIXP00000010279.1"/>
    <property type="gene ID" value="ENSBIXG00000002407.1"/>
</dbReference>
<dbReference type="Proteomes" id="UP000314981">
    <property type="component" value="Chromosome 18"/>
</dbReference>
<dbReference type="GO" id="GO:0005615">
    <property type="term" value="C:extracellular space"/>
    <property type="evidence" value="ECO:0007669"/>
    <property type="project" value="TreeGrafter"/>
</dbReference>
<dbReference type="PANTHER" id="PTHR36881">
    <property type="entry name" value="DERMOKINE"/>
    <property type="match status" value="1"/>
</dbReference>
<dbReference type="AlphaFoldDB" id="A0A4W2CBK9"/>
<gene>
    <name evidence="2" type="primary">DMKN</name>
</gene>
<organism evidence="1 3">
    <name type="scientific">Bos indicus x Bos taurus</name>
    <name type="common">Hybrid cattle</name>
    <dbReference type="NCBI Taxonomy" id="30522"/>
    <lineage>
        <taxon>Eukaryota</taxon>
        <taxon>Metazoa</taxon>
        <taxon>Chordata</taxon>
        <taxon>Craniata</taxon>
        <taxon>Vertebrata</taxon>
        <taxon>Euteleostomi</taxon>
        <taxon>Mammalia</taxon>
        <taxon>Eutheria</taxon>
        <taxon>Laurasiatheria</taxon>
        <taxon>Artiodactyla</taxon>
        <taxon>Ruminantia</taxon>
        <taxon>Pecora</taxon>
        <taxon>Bovidae</taxon>
        <taxon>Bovinae</taxon>
        <taxon>Bos</taxon>
    </lineage>
</organism>
<evidence type="ECO:0000313" key="1">
    <source>
        <dbReference type="Ensembl" id="ENSBIXP00000010279.1"/>
    </source>
</evidence>